<evidence type="ECO:0000256" key="7">
    <source>
        <dbReference type="ARBA" id="ARBA00023160"/>
    </source>
</evidence>
<sequence>MSSEPRDSSPRPDSLPDLRYVRELAKVLRQNDLDEIEIESGEHRVLLRRNTGFEAAPVAARPAVYEAPAAVPAAAPAAAAAAPAAPATAPAAGTFITSPFVGTFYRSASPDSPSFVEVGTTVQRGQTLCIVEAMKLFNELEAEFPCVIEEILLDNAKPVEYGAKLFRVRKL</sequence>
<dbReference type="OrthoDB" id="9811735at2"/>
<evidence type="ECO:0000259" key="10">
    <source>
        <dbReference type="PROSITE" id="PS50968"/>
    </source>
</evidence>
<comment type="function">
    <text evidence="1 9">This protein is a component of the acetyl coenzyme A carboxylase complex; first, biotin carboxylase catalyzes the carboxylation of the carrier protein and then the transcarboxylase transfers the carboxyl group to form malonyl-CoA.</text>
</comment>
<keyword evidence="8 9" id="KW-0092">Biotin</keyword>
<dbReference type="InterPro" id="IPR001249">
    <property type="entry name" value="AcCoA_biotinCC"/>
</dbReference>
<evidence type="ECO:0000256" key="5">
    <source>
        <dbReference type="ARBA" id="ARBA00022832"/>
    </source>
</evidence>
<dbReference type="CDD" id="cd06850">
    <property type="entry name" value="biotinyl_domain"/>
    <property type="match status" value="1"/>
</dbReference>
<organism evidence="11 12">
    <name type="scientific">Nannocystis exedens</name>
    <dbReference type="NCBI Taxonomy" id="54"/>
    <lineage>
        <taxon>Bacteria</taxon>
        <taxon>Pseudomonadati</taxon>
        <taxon>Myxococcota</taxon>
        <taxon>Polyangia</taxon>
        <taxon>Nannocystales</taxon>
        <taxon>Nannocystaceae</taxon>
        <taxon>Nannocystis</taxon>
    </lineage>
</organism>
<name>A0A1I2GHT8_9BACT</name>
<dbReference type="InterPro" id="IPR011053">
    <property type="entry name" value="Single_hybrid_motif"/>
</dbReference>
<dbReference type="Gene3D" id="2.40.50.100">
    <property type="match status" value="1"/>
</dbReference>
<dbReference type="SUPFAM" id="SSF51230">
    <property type="entry name" value="Single hybrid motif"/>
    <property type="match status" value="1"/>
</dbReference>
<evidence type="ECO:0000256" key="2">
    <source>
        <dbReference type="ARBA" id="ARBA00005194"/>
    </source>
</evidence>
<dbReference type="PROSITE" id="PS00188">
    <property type="entry name" value="BIOTIN"/>
    <property type="match status" value="1"/>
</dbReference>
<gene>
    <name evidence="11" type="ORF">SAMN02745121_07258</name>
</gene>
<evidence type="ECO:0000313" key="12">
    <source>
        <dbReference type="Proteomes" id="UP000199400"/>
    </source>
</evidence>
<evidence type="ECO:0000256" key="8">
    <source>
        <dbReference type="ARBA" id="ARBA00023267"/>
    </source>
</evidence>
<evidence type="ECO:0000256" key="3">
    <source>
        <dbReference type="ARBA" id="ARBA00017562"/>
    </source>
</evidence>
<proteinExistence type="predicted"/>
<dbReference type="InterPro" id="IPR000089">
    <property type="entry name" value="Biotin_lipoyl"/>
</dbReference>
<dbReference type="InterPro" id="IPR001882">
    <property type="entry name" value="Biotin_BS"/>
</dbReference>
<keyword evidence="12" id="KW-1185">Reference proteome</keyword>
<dbReference type="InterPro" id="IPR050709">
    <property type="entry name" value="Biotin_Carboxyl_Carrier/Decarb"/>
</dbReference>
<dbReference type="GO" id="GO:0006633">
    <property type="term" value="P:fatty acid biosynthetic process"/>
    <property type="evidence" value="ECO:0007669"/>
    <property type="project" value="UniProtKB-UniPathway"/>
</dbReference>
<reference evidence="12" key="1">
    <citation type="submission" date="2016-10" db="EMBL/GenBank/DDBJ databases">
        <authorList>
            <person name="Varghese N."/>
            <person name="Submissions S."/>
        </authorList>
    </citation>
    <scope>NUCLEOTIDE SEQUENCE [LARGE SCALE GENOMIC DNA]</scope>
    <source>
        <strain evidence="12">ATCC 25963</strain>
    </source>
</reference>
<evidence type="ECO:0000256" key="6">
    <source>
        <dbReference type="ARBA" id="ARBA00023098"/>
    </source>
</evidence>
<dbReference type="PANTHER" id="PTHR45266:SF3">
    <property type="entry name" value="OXALOACETATE DECARBOXYLASE ALPHA CHAIN"/>
    <property type="match status" value="1"/>
</dbReference>
<protein>
    <recommendedName>
        <fullName evidence="3 9">Biotin carboxyl carrier protein of acetyl-CoA carboxylase</fullName>
    </recommendedName>
</protein>
<keyword evidence="5 9" id="KW-0276">Fatty acid metabolism</keyword>
<evidence type="ECO:0000256" key="9">
    <source>
        <dbReference type="RuleBase" id="RU364072"/>
    </source>
</evidence>
<dbReference type="PRINTS" id="PR01071">
    <property type="entry name" value="ACOABIOTINCC"/>
</dbReference>
<dbReference type="Pfam" id="PF00364">
    <property type="entry name" value="Biotin_lipoyl"/>
    <property type="match status" value="1"/>
</dbReference>
<dbReference type="NCBIfam" id="TIGR00531">
    <property type="entry name" value="BCCP"/>
    <property type="match status" value="1"/>
</dbReference>
<keyword evidence="6 9" id="KW-0443">Lipid metabolism</keyword>
<evidence type="ECO:0000313" key="11">
    <source>
        <dbReference type="EMBL" id="SFF16191.1"/>
    </source>
</evidence>
<evidence type="ECO:0000256" key="4">
    <source>
        <dbReference type="ARBA" id="ARBA00022516"/>
    </source>
</evidence>
<dbReference type="Proteomes" id="UP000199400">
    <property type="component" value="Unassembled WGS sequence"/>
</dbReference>
<dbReference type="PANTHER" id="PTHR45266">
    <property type="entry name" value="OXALOACETATE DECARBOXYLASE ALPHA CHAIN"/>
    <property type="match status" value="1"/>
</dbReference>
<dbReference type="UniPathway" id="UPA00094"/>
<dbReference type="GO" id="GO:0009317">
    <property type="term" value="C:acetyl-CoA carboxylase complex"/>
    <property type="evidence" value="ECO:0007669"/>
    <property type="project" value="InterPro"/>
</dbReference>
<dbReference type="EMBL" id="FOMX01000032">
    <property type="protein sequence ID" value="SFF16191.1"/>
    <property type="molecule type" value="Genomic_DNA"/>
</dbReference>
<evidence type="ECO:0000256" key="1">
    <source>
        <dbReference type="ARBA" id="ARBA00003761"/>
    </source>
</evidence>
<dbReference type="PROSITE" id="PS50968">
    <property type="entry name" value="BIOTINYL_LIPOYL"/>
    <property type="match status" value="1"/>
</dbReference>
<dbReference type="AlphaFoldDB" id="A0A1I2GHT8"/>
<keyword evidence="7 9" id="KW-0275">Fatty acid biosynthesis</keyword>
<dbReference type="STRING" id="54.SAMN02745121_07258"/>
<dbReference type="RefSeq" id="WP_096328134.1">
    <property type="nucleotide sequence ID" value="NZ_FOMX01000032.1"/>
</dbReference>
<dbReference type="GO" id="GO:0003989">
    <property type="term" value="F:acetyl-CoA carboxylase activity"/>
    <property type="evidence" value="ECO:0007669"/>
    <property type="project" value="InterPro"/>
</dbReference>
<accession>A0A1I2GHT8</accession>
<feature type="domain" description="Lipoyl-binding" evidence="10">
    <location>
        <begin position="93"/>
        <end position="169"/>
    </location>
</feature>
<comment type="pathway">
    <text evidence="2 9">Lipid metabolism; fatty acid biosynthesis.</text>
</comment>
<keyword evidence="4 9" id="KW-0444">Lipid biosynthesis</keyword>